<evidence type="ECO:0000313" key="2">
    <source>
        <dbReference type="Proteomes" id="UP000249396"/>
    </source>
</evidence>
<protein>
    <submittedName>
        <fullName evidence="1">Uncharacterized protein</fullName>
    </submittedName>
</protein>
<dbReference type="EMBL" id="QJPH01000368">
    <property type="protein sequence ID" value="PZN76051.1"/>
    <property type="molecule type" value="Genomic_DNA"/>
</dbReference>
<sequence>MPKWTVRPIDGGKGLPPYKIFFEFLVIQDKTTMPTSSYMPKDDSGKADLLDHVAATLPKYVVTLDISAEDLASHQADAVAFRYGLNLHNYAQSYAHNCTAAKNLLRDGGTDATLWPIPPLLPEPIPPIVKSGIIPRFSLFVTRLKAHKNFSPAIGQDLRIIGSAYIIDPSTWKPVLSSLVQAGHPTVVWTKGKASAIEIWVDRNDGNGFVFLIIHTEPNTPDPAPLPPPETSVVWKYKAIYRYHDEQVGEWSDVLSVVVGG</sequence>
<proteinExistence type="predicted"/>
<gene>
    <name evidence="1" type="ORF">DM484_17285</name>
</gene>
<organism evidence="1 2">
    <name type="scientific">Candidatus Methylumidiphilus alinenensis</name>
    <dbReference type="NCBI Taxonomy" id="2202197"/>
    <lineage>
        <taxon>Bacteria</taxon>
        <taxon>Pseudomonadati</taxon>
        <taxon>Pseudomonadota</taxon>
        <taxon>Gammaproteobacteria</taxon>
        <taxon>Methylococcales</taxon>
        <taxon>Candidatus Methylumidiphilus</taxon>
    </lineage>
</organism>
<name>A0A2W4QVG9_9GAMM</name>
<evidence type="ECO:0000313" key="1">
    <source>
        <dbReference type="EMBL" id="PZN76051.1"/>
    </source>
</evidence>
<accession>A0A2W4QVG9</accession>
<dbReference type="Proteomes" id="UP000249396">
    <property type="component" value="Unassembled WGS sequence"/>
</dbReference>
<comment type="caution">
    <text evidence="1">The sequence shown here is derived from an EMBL/GenBank/DDBJ whole genome shotgun (WGS) entry which is preliminary data.</text>
</comment>
<dbReference type="AlphaFoldDB" id="A0A2W4QVG9"/>
<reference evidence="1 2" key="1">
    <citation type="journal article" date="2018" name="Aquat. Microb. Ecol.">
        <title>Gammaproteobacterial methanotrophs dominate.</title>
        <authorList>
            <person name="Rissanen A.J."/>
            <person name="Saarenheimo J."/>
            <person name="Tiirola M."/>
            <person name="Peura S."/>
            <person name="Aalto S.L."/>
            <person name="Karvinen A."/>
            <person name="Nykanen H."/>
        </authorList>
    </citation>
    <scope>NUCLEOTIDE SEQUENCE [LARGE SCALE GENOMIC DNA]</scope>
    <source>
        <strain evidence="1">AMbin10</strain>
    </source>
</reference>